<proteinExistence type="predicted"/>
<name>A0A183A0B6_9TREM</name>
<accession>A0A183A0B6</accession>
<evidence type="ECO:0000313" key="4">
    <source>
        <dbReference type="WBParaSite" id="ECPE_0000040101-mRNA-1"/>
    </source>
</evidence>
<dbReference type="EMBL" id="UZAN01001283">
    <property type="protein sequence ID" value="VDP22254.1"/>
    <property type="molecule type" value="Genomic_DNA"/>
</dbReference>
<keyword evidence="3" id="KW-1185">Reference proteome</keyword>
<evidence type="ECO:0000313" key="3">
    <source>
        <dbReference type="Proteomes" id="UP000272942"/>
    </source>
</evidence>
<gene>
    <name evidence="2" type="ORF">ECPE_LOCUS401</name>
</gene>
<feature type="compositionally biased region" description="Basic and acidic residues" evidence="1">
    <location>
        <begin position="152"/>
        <end position="163"/>
    </location>
</feature>
<feature type="region of interest" description="Disordered" evidence="1">
    <location>
        <begin position="129"/>
        <end position="163"/>
    </location>
</feature>
<reference evidence="4" key="1">
    <citation type="submission" date="2016-06" db="UniProtKB">
        <authorList>
            <consortium name="WormBaseParasite"/>
        </authorList>
    </citation>
    <scope>IDENTIFICATION</scope>
</reference>
<organism evidence="4">
    <name type="scientific">Echinostoma caproni</name>
    <dbReference type="NCBI Taxonomy" id="27848"/>
    <lineage>
        <taxon>Eukaryota</taxon>
        <taxon>Metazoa</taxon>
        <taxon>Spiralia</taxon>
        <taxon>Lophotrochozoa</taxon>
        <taxon>Platyhelminthes</taxon>
        <taxon>Trematoda</taxon>
        <taxon>Digenea</taxon>
        <taxon>Plagiorchiida</taxon>
        <taxon>Echinostomata</taxon>
        <taxon>Echinostomatoidea</taxon>
        <taxon>Echinostomatidae</taxon>
        <taxon>Echinostoma</taxon>
    </lineage>
</organism>
<feature type="compositionally biased region" description="Basic and acidic residues" evidence="1">
    <location>
        <begin position="129"/>
        <end position="144"/>
    </location>
</feature>
<dbReference type="AlphaFoldDB" id="A0A183A0B6"/>
<dbReference type="Proteomes" id="UP000272942">
    <property type="component" value="Unassembled WGS sequence"/>
</dbReference>
<sequence length="163" mass="18241">MPITPHLQHLIIQCSGNVGGMKVPSVKLEMDGELIFLKPHVPPYGQREGALKALQKMEHDGVIGKVESSTWVTPIMMCFHSSDVVYFRGNDLRPASGITTRQLGQAMVEIAELNNATEYKRHVDQIHFKSSTDQRHQETSKGDNRVQTPSERPTEPHQSDAQT</sequence>
<dbReference type="OrthoDB" id="6774497at2759"/>
<reference evidence="2 3" key="2">
    <citation type="submission" date="2018-11" db="EMBL/GenBank/DDBJ databases">
        <authorList>
            <consortium name="Pathogen Informatics"/>
        </authorList>
    </citation>
    <scope>NUCLEOTIDE SEQUENCE [LARGE SCALE GENOMIC DNA]</scope>
    <source>
        <strain evidence="2 3">Egypt</strain>
    </source>
</reference>
<dbReference type="WBParaSite" id="ECPE_0000040101-mRNA-1">
    <property type="protein sequence ID" value="ECPE_0000040101-mRNA-1"/>
    <property type="gene ID" value="ECPE_0000040101"/>
</dbReference>
<protein>
    <submittedName>
        <fullName evidence="4">KH_dom_type_1 domain-containing protein</fullName>
    </submittedName>
</protein>
<evidence type="ECO:0000313" key="2">
    <source>
        <dbReference type="EMBL" id="VDP22254.1"/>
    </source>
</evidence>
<evidence type="ECO:0000256" key="1">
    <source>
        <dbReference type="SAM" id="MobiDB-lite"/>
    </source>
</evidence>